<feature type="domain" description="HMA" evidence="1">
    <location>
        <begin position="5"/>
        <end position="71"/>
    </location>
</feature>
<dbReference type="InterPro" id="IPR006121">
    <property type="entry name" value="HMA_dom"/>
</dbReference>
<sequence>MTVMAELIFEVTGMHCSSCGLLVDDAVEDVPGVTSSTTDVRAGRTTVEVDSAGIDPSAIHDAITSTGYTARRLTD</sequence>
<dbReference type="EMBL" id="SMKA01000004">
    <property type="protein sequence ID" value="TDC35008.1"/>
    <property type="molecule type" value="Genomic_DNA"/>
</dbReference>
<evidence type="ECO:0000313" key="2">
    <source>
        <dbReference type="EMBL" id="TDC35008.1"/>
    </source>
</evidence>
<reference evidence="2 3" key="1">
    <citation type="submission" date="2019-03" db="EMBL/GenBank/DDBJ databases">
        <title>Draft genome sequences of novel Actinobacteria.</title>
        <authorList>
            <person name="Sahin N."/>
            <person name="Ay H."/>
            <person name="Saygin H."/>
        </authorList>
    </citation>
    <scope>NUCLEOTIDE SEQUENCE [LARGE SCALE GENOMIC DNA]</scope>
    <source>
        <strain evidence="2 3">JCM 30547</strain>
    </source>
</reference>
<keyword evidence="3" id="KW-1185">Reference proteome</keyword>
<gene>
    <name evidence="2" type="ORF">E1261_02180</name>
</gene>
<dbReference type="Pfam" id="PF00403">
    <property type="entry name" value="HMA"/>
    <property type="match status" value="1"/>
</dbReference>
<name>A0A4R4QHA0_9ACTN</name>
<dbReference type="GO" id="GO:0046872">
    <property type="term" value="F:metal ion binding"/>
    <property type="evidence" value="ECO:0007669"/>
    <property type="project" value="InterPro"/>
</dbReference>
<organism evidence="2 3">
    <name type="scientific">Kribbella albertanoniae</name>
    <dbReference type="NCBI Taxonomy" id="1266829"/>
    <lineage>
        <taxon>Bacteria</taxon>
        <taxon>Bacillati</taxon>
        <taxon>Actinomycetota</taxon>
        <taxon>Actinomycetes</taxon>
        <taxon>Propionibacteriales</taxon>
        <taxon>Kribbellaceae</taxon>
        <taxon>Kribbella</taxon>
    </lineage>
</organism>
<dbReference type="AlphaFoldDB" id="A0A4R4QHA0"/>
<evidence type="ECO:0000259" key="1">
    <source>
        <dbReference type="PROSITE" id="PS50846"/>
    </source>
</evidence>
<dbReference type="PROSITE" id="PS50846">
    <property type="entry name" value="HMA_2"/>
    <property type="match status" value="1"/>
</dbReference>
<evidence type="ECO:0000313" key="3">
    <source>
        <dbReference type="Proteomes" id="UP000295075"/>
    </source>
</evidence>
<proteinExistence type="predicted"/>
<comment type="caution">
    <text evidence="2">The sequence shown here is derived from an EMBL/GenBank/DDBJ whole genome shotgun (WGS) entry which is preliminary data.</text>
</comment>
<dbReference type="Gene3D" id="3.30.70.100">
    <property type="match status" value="1"/>
</dbReference>
<dbReference type="SUPFAM" id="SSF55008">
    <property type="entry name" value="HMA, heavy metal-associated domain"/>
    <property type="match status" value="1"/>
</dbReference>
<dbReference type="CDD" id="cd00371">
    <property type="entry name" value="HMA"/>
    <property type="match status" value="1"/>
</dbReference>
<dbReference type="OrthoDB" id="9813965at2"/>
<dbReference type="InterPro" id="IPR036163">
    <property type="entry name" value="HMA_dom_sf"/>
</dbReference>
<protein>
    <submittedName>
        <fullName evidence="2">Copper chaperone</fullName>
    </submittedName>
</protein>
<dbReference type="Proteomes" id="UP000295075">
    <property type="component" value="Unassembled WGS sequence"/>
</dbReference>
<accession>A0A4R4QHA0</accession>